<dbReference type="InterPro" id="IPR010982">
    <property type="entry name" value="Lambda_DNA-bd_dom_sf"/>
</dbReference>
<keyword evidence="6" id="KW-1185">Reference proteome</keyword>
<evidence type="ECO:0000256" key="2">
    <source>
        <dbReference type="ARBA" id="ARBA00023125"/>
    </source>
</evidence>
<dbReference type="CDD" id="cd06267">
    <property type="entry name" value="PBP1_LacI_sugar_binding-like"/>
    <property type="match status" value="1"/>
</dbReference>
<accession>A0ABP7NPX9</accession>
<dbReference type="InterPro" id="IPR001761">
    <property type="entry name" value="Peripla_BP/Lac1_sug-bd_dom"/>
</dbReference>
<dbReference type="SUPFAM" id="SSF53822">
    <property type="entry name" value="Periplasmic binding protein-like I"/>
    <property type="match status" value="1"/>
</dbReference>
<dbReference type="Pfam" id="PF00532">
    <property type="entry name" value="Peripla_BP_1"/>
    <property type="match status" value="1"/>
</dbReference>
<evidence type="ECO:0000256" key="1">
    <source>
        <dbReference type="ARBA" id="ARBA00023015"/>
    </source>
</evidence>
<comment type="caution">
    <text evidence="5">The sequence shown here is derived from an EMBL/GenBank/DDBJ whole genome shotgun (WGS) entry which is preliminary data.</text>
</comment>
<proteinExistence type="predicted"/>
<evidence type="ECO:0000313" key="5">
    <source>
        <dbReference type="EMBL" id="GAA3951734.1"/>
    </source>
</evidence>
<dbReference type="InterPro" id="IPR028082">
    <property type="entry name" value="Peripla_BP_I"/>
</dbReference>
<keyword evidence="3" id="KW-0804">Transcription</keyword>
<feature type="domain" description="HTH lacI-type" evidence="4">
    <location>
        <begin position="1"/>
        <end position="53"/>
    </location>
</feature>
<dbReference type="CDD" id="cd01392">
    <property type="entry name" value="HTH_LacI"/>
    <property type="match status" value="1"/>
</dbReference>
<keyword evidence="1" id="KW-0805">Transcription regulation</keyword>
<dbReference type="PANTHER" id="PTHR30146:SF109">
    <property type="entry name" value="HTH-TYPE TRANSCRIPTIONAL REGULATOR GALS"/>
    <property type="match status" value="1"/>
</dbReference>
<dbReference type="Gene3D" id="3.40.50.2300">
    <property type="match status" value="2"/>
</dbReference>
<dbReference type="Proteomes" id="UP001499909">
    <property type="component" value="Unassembled WGS sequence"/>
</dbReference>
<sequence length="332" mass="36997">MKRLAQELNLSIATVSRALQDSYEVSPQTKERVRALAAELNYQPNAYASSLRRNLSKTIGVVIPEVNNHFFSLAINGIEEVARQSGYHVLIYLSHDDYEREVDITHYLTGGRVDGLLMSVASETRDFDHLLKLYASKPAIVFFDRVCDALSTAQVTTNDYESGYQATQHLIEAGCRHIAHLLVSGNLSIGRMRMQGYQTALHDHGIAFDETLVLSGDRDDERNTERVMELLRTRPEVDGIFASVERLAISSYQACNNLGRAIPDQVKIIGFSNLGVAALLDPALTTITQPAYEIGREAARILLHAIEKKKPILPSQSLVLKSELFRRRSTAS</sequence>
<dbReference type="Gene3D" id="1.10.260.40">
    <property type="entry name" value="lambda repressor-like DNA-binding domains"/>
    <property type="match status" value="1"/>
</dbReference>
<keyword evidence="2 5" id="KW-0238">DNA-binding</keyword>
<evidence type="ECO:0000256" key="3">
    <source>
        <dbReference type="ARBA" id="ARBA00023163"/>
    </source>
</evidence>
<organism evidence="5 6">
    <name type="scientific">Hymenobacter algoricola</name>
    <dbReference type="NCBI Taxonomy" id="486267"/>
    <lineage>
        <taxon>Bacteria</taxon>
        <taxon>Pseudomonadati</taxon>
        <taxon>Bacteroidota</taxon>
        <taxon>Cytophagia</taxon>
        <taxon>Cytophagales</taxon>
        <taxon>Hymenobacteraceae</taxon>
        <taxon>Hymenobacter</taxon>
    </lineage>
</organism>
<dbReference type="Pfam" id="PF00356">
    <property type="entry name" value="LacI"/>
    <property type="match status" value="1"/>
</dbReference>
<dbReference type="InterPro" id="IPR000843">
    <property type="entry name" value="HTH_LacI"/>
</dbReference>
<dbReference type="PROSITE" id="PS50932">
    <property type="entry name" value="HTH_LACI_2"/>
    <property type="match status" value="1"/>
</dbReference>
<dbReference type="GO" id="GO:0003677">
    <property type="term" value="F:DNA binding"/>
    <property type="evidence" value="ECO:0007669"/>
    <property type="project" value="UniProtKB-KW"/>
</dbReference>
<name>A0ABP7NPX9_9BACT</name>
<evidence type="ECO:0000313" key="6">
    <source>
        <dbReference type="Proteomes" id="UP001499909"/>
    </source>
</evidence>
<evidence type="ECO:0000259" key="4">
    <source>
        <dbReference type="PROSITE" id="PS50932"/>
    </source>
</evidence>
<gene>
    <name evidence="5" type="ORF">GCM10022406_36940</name>
</gene>
<dbReference type="SMART" id="SM00354">
    <property type="entry name" value="HTH_LACI"/>
    <property type="match status" value="1"/>
</dbReference>
<dbReference type="EMBL" id="BAABDH010000110">
    <property type="protein sequence ID" value="GAA3951734.1"/>
    <property type="molecule type" value="Genomic_DNA"/>
</dbReference>
<dbReference type="RefSeq" id="WP_345117219.1">
    <property type="nucleotide sequence ID" value="NZ_BAABDH010000110.1"/>
</dbReference>
<reference evidence="6" key="1">
    <citation type="journal article" date="2019" name="Int. J. Syst. Evol. Microbiol.">
        <title>The Global Catalogue of Microorganisms (GCM) 10K type strain sequencing project: providing services to taxonomists for standard genome sequencing and annotation.</title>
        <authorList>
            <consortium name="The Broad Institute Genomics Platform"/>
            <consortium name="The Broad Institute Genome Sequencing Center for Infectious Disease"/>
            <person name="Wu L."/>
            <person name="Ma J."/>
        </authorList>
    </citation>
    <scope>NUCLEOTIDE SEQUENCE [LARGE SCALE GENOMIC DNA]</scope>
    <source>
        <strain evidence="6">JCM 17214</strain>
    </source>
</reference>
<protein>
    <submittedName>
        <fullName evidence="5">LacI family DNA-binding transcriptional regulator</fullName>
    </submittedName>
</protein>
<dbReference type="SUPFAM" id="SSF47413">
    <property type="entry name" value="lambda repressor-like DNA-binding domains"/>
    <property type="match status" value="1"/>
</dbReference>
<dbReference type="PANTHER" id="PTHR30146">
    <property type="entry name" value="LACI-RELATED TRANSCRIPTIONAL REPRESSOR"/>
    <property type="match status" value="1"/>
</dbReference>